<dbReference type="InterPro" id="IPR053931">
    <property type="entry name" value="RapZ_C"/>
</dbReference>
<gene>
    <name evidence="7" type="ORF">S2091_1401</name>
</gene>
<evidence type="ECO:0000256" key="4">
    <source>
        <dbReference type="HAMAP-Rule" id="MF_00636"/>
    </source>
</evidence>
<dbReference type="Pfam" id="PF03668">
    <property type="entry name" value="RapZ-like_N"/>
    <property type="match status" value="1"/>
</dbReference>
<feature type="domain" description="RapZ C-terminal" evidence="6">
    <location>
        <begin position="169"/>
        <end position="286"/>
    </location>
</feature>
<evidence type="ECO:0000313" key="7">
    <source>
        <dbReference type="EMBL" id="PRC93792.1"/>
    </source>
</evidence>
<feature type="domain" description="RapZ-like N-terminal" evidence="5">
    <location>
        <begin position="1"/>
        <end position="161"/>
    </location>
</feature>
<name>A0A2S9H1D5_9BURK</name>
<dbReference type="GO" id="GO:0005525">
    <property type="term" value="F:GTP binding"/>
    <property type="evidence" value="ECO:0007669"/>
    <property type="project" value="UniProtKB-UniRule"/>
</dbReference>
<dbReference type="GO" id="GO:0005524">
    <property type="term" value="F:ATP binding"/>
    <property type="evidence" value="ECO:0007669"/>
    <property type="project" value="UniProtKB-UniRule"/>
</dbReference>
<keyword evidence="2 4" id="KW-0067">ATP-binding</keyword>
<keyword evidence="7" id="KW-0808">Transferase</keyword>
<organism evidence="7 8">
    <name type="scientific">Solimicrobium silvestre</name>
    <dbReference type="NCBI Taxonomy" id="2099400"/>
    <lineage>
        <taxon>Bacteria</taxon>
        <taxon>Pseudomonadati</taxon>
        <taxon>Pseudomonadota</taxon>
        <taxon>Betaproteobacteria</taxon>
        <taxon>Burkholderiales</taxon>
        <taxon>Oxalobacteraceae</taxon>
        <taxon>Solimicrobium</taxon>
    </lineage>
</organism>
<dbReference type="HAMAP" id="MF_00636">
    <property type="entry name" value="RapZ_like"/>
    <property type="match status" value="1"/>
</dbReference>
<comment type="caution">
    <text evidence="7">The sequence shown here is derived from an EMBL/GenBank/DDBJ whole genome shotgun (WGS) entry which is preliminary data.</text>
</comment>
<evidence type="ECO:0000256" key="3">
    <source>
        <dbReference type="ARBA" id="ARBA00023134"/>
    </source>
</evidence>
<feature type="binding site" evidence="4">
    <location>
        <begin position="8"/>
        <end position="15"/>
    </location>
    <ligand>
        <name>ATP</name>
        <dbReference type="ChEBI" id="CHEBI:30616"/>
    </ligand>
</feature>
<keyword evidence="7" id="KW-0418">Kinase</keyword>
<dbReference type="RefSeq" id="WP_105531082.1">
    <property type="nucleotide sequence ID" value="NZ_PUGF01000005.1"/>
</dbReference>
<dbReference type="Proteomes" id="UP000237839">
    <property type="component" value="Unassembled WGS sequence"/>
</dbReference>
<keyword evidence="1 4" id="KW-0547">Nucleotide-binding</keyword>
<dbReference type="SUPFAM" id="SSF52540">
    <property type="entry name" value="P-loop containing nucleoside triphosphate hydrolases"/>
    <property type="match status" value="1"/>
</dbReference>
<dbReference type="InterPro" id="IPR027417">
    <property type="entry name" value="P-loop_NTPase"/>
</dbReference>
<dbReference type="EMBL" id="PUGF01000005">
    <property type="protein sequence ID" value="PRC93792.1"/>
    <property type="molecule type" value="Genomic_DNA"/>
</dbReference>
<dbReference type="PANTHER" id="PTHR30448:SF0">
    <property type="entry name" value="RNASE ADAPTER PROTEIN RAPZ"/>
    <property type="match status" value="1"/>
</dbReference>
<keyword evidence="3 4" id="KW-0342">GTP-binding</keyword>
<reference evidence="7 8" key="1">
    <citation type="submission" date="2018-02" db="EMBL/GenBank/DDBJ databases">
        <title>Solimicrobium silvestre gen. nov., sp. nov., isolated from alpine forest soil.</title>
        <authorList>
            <person name="Margesin R."/>
            <person name="Albuquerque L."/>
            <person name="Zhang D.-C."/>
            <person name="Froufe H.J.C."/>
            <person name="Severino R."/>
            <person name="Roxo I."/>
            <person name="Egas C."/>
            <person name="Da Costa M.S."/>
        </authorList>
    </citation>
    <scope>NUCLEOTIDE SEQUENCE [LARGE SCALE GENOMIC DNA]</scope>
    <source>
        <strain evidence="7 8">S20-91</strain>
    </source>
</reference>
<feature type="binding site" evidence="4">
    <location>
        <begin position="57"/>
        <end position="60"/>
    </location>
    <ligand>
        <name>GTP</name>
        <dbReference type="ChEBI" id="CHEBI:37565"/>
    </ligand>
</feature>
<dbReference type="OrthoDB" id="9784461at2"/>
<dbReference type="PANTHER" id="PTHR30448">
    <property type="entry name" value="RNASE ADAPTER PROTEIN RAPZ"/>
    <property type="match status" value="1"/>
</dbReference>
<dbReference type="InterPro" id="IPR053930">
    <property type="entry name" value="RapZ-like_N"/>
</dbReference>
<dbReference type="AlphaFoldDB" id="A0A2S9H1D5"/>
<dbReference type="Pfam" id="PF22740">
    <property type="entry name" value="PapZ_C"/>
    <property type="match status" value="1"/>
</dbReference>
<dbReference type="GO" id="GO:0016301">
    <property type="term" value="F:kinase activity"/>
    <property type="evidence" value="ECO:0007669"/>
    <property type="project" value="UniProtKB-KW"/>
</dbReference>
<evidence type="ECO:0000259" key="5">
    <source>
        <dbReference type="Pfam" id="PF03668"/>
    </source>
</evidence>
<sequence>MRIFLISGISGSGKSVALNVLEDTGFFCVDNLPPTLLPELISTLTQDGIQAAAIAIDARSANSLNGLINSIQLLKAAGHQLDLLFLTAKTESLIARFSETRRSHPLSHRLLPGQNPNDPRTLIECIQTERKMLNEMEEIADVIDTSGLKTSQLRSWIRELINIERSNITILFESFAFKVGVPLNADLMFDVRTLPNPHYDINLRPLTGQDLPVQLFLQDQPEAQEMLNDISQFIEKWLPSFKHDNRSYLTICIGCTGGQHRSVYMVEQLAQHFKTTEQVVIRHRELT</sequence>
<proteinExistence type="inferred from homology"/>
<keyword evidence="8" id="KW-1185">Reference proteome</keyword>
<evidence type="ECO:0000313" key="8">
    <source>
        <dbReference type="Proteomes" id="UP000237839"/>
    </source>
</evidence>
<evidence type="ECO:0000256" key="2">
    <source>
        <dbReference type="ARBA" id="ARBA00022840"/>
    </source>
</evidence>
<evidence type="ECO:0000256" key="1">
    <source>
        <dbReference type="ARBA" id="ARBA00022741"/>
    </source>
</evidence>
<accession>A0A2S9H1D5</accession>
<evidence type="ECO:0000259" key="6">
    <source>
        <dbReference type="Pfam" id="PF22740"/>
    </source>
</evidence>
<dbReference type="InterPro" id="IPR005337">
    <property type="entry name" value="RapZ-like"/>
</dbReference>
<protein>
    <submittedName>
        <fullName evidence="7">Putative P-loop-containing kinase</fullName>
    </submittedName>
</protein>
<dbReference type="PIRSF" id="PIRSF005052">
    <property type="entry name" value="P-loopkin"/>
    <property type="match status" value="1"/>
</dbReference>